<dbReference type="GO" id="GO:0030286">
    <property type="term" value="C:dynein complex"/>
    <property type="evidence" value="ECO:0007669"/>
    <property type="project" value="InterPro"/>
</dbReference>
<dbReference type="SUPFAM" id="SSF52540">
    <property type="entry name" value="P-loop containing nucleoside triphosphate hydrolases"/>
    <property type="match status" value="3"/>
</dbReference>
<dbReference type="Gene3D" id="1.10.8.710">
    <property type="match status" value="1"/>
</dbReference>
<proteinExistence type="predicted"/>
<feature type="coiled-coil region" evidence="1">
    <location>
        <begin position="2474"/>
        <end position="2536"/>
    </location>
</feature>
<dbReference type="SMART" id="SM00757">
    <property type="entry name" value="CRA"/>
    <property type="match status" value="1"/>
</dbReference>
<dbReference type="Gene3D" id="1.20.920.20">
    <property type="match status" value="1"/>
</dbReference>
<dbReference type="GO" id="GO:0045505">
    <property type="term" value="F:dynein intermediate chain binding"/>
    <property type="evidence" value="ECO:0007669"/>
    <property type="project" value="InterPro"/>
</dbReference>
<dbReference type="OrthoDB" id="10252139at2759"/>
<dbReference type="Pfam" id="PF08393">
    <property type="entry name" value="DHC_N2"/>
    <property type="match status" value="1"/>
</dbReference>
<dbReference type="GO" id="GO:0005524">
    <property type="term" value="F:ATP binding"/>
    <property type="evidence" value="ECO:0007669"/>
    <property type="project" value="InterPro"/>
</dbReference>
<dbReference type="Pfam" id="PF12774">
    <property type="entry name" value="AAA_6"/>
    <property type="match status" value="1"/>
</dbReference>
<dbReference type="PANTHER" id="PTHR45703">
    <property type="entry name" value="DYNEIN HEAVY CHAIN"/>
    <property type="match status" value="1"/>
</dbReference>
<dbReference type="InterPro" id="IPR043157">
    <property type="entry name" value="Dynein_AAA1S"/>
</dbReference>
<dbReference type="EMBL" id="BDIP01000186">
    <property type="protein sequence ID" value="GIQ80521.1"/>
    <property type="molecule type" value="Genomic_DNA"/>
</dbReference>
<evidence type="ECO:0000313" key="5">
    <source>
        <dbReference type="Proteomes" id="UP000265618"/>
    </source>
</evidence>
<reference evidence="4 5" key="1">
    <citation type="journal article" date="2018" name="PLoS ONE">
        <title>The draft genome of Kipferlia bialata reveals reductive genome evolution in fornicate parasites.</title>
        <authorList>
            <person name="Tanifuji G."/>
            <person name="Takabayashi S."/>
            <person name="Kume K."/>
            <person name="Takagi M."/>
            <person name="Nakayama T."/>
            <person name="Kamikawa R."/>
            <person name="Inagaki Y."/>
            <person name="Hashimoto T."/>
        </authorList>
    </citation>
    <scope>NUCLEOTIDE SEQUENCE [LARGE SCALE GENOMIC DNA]</scope>
    <source>
        <strain evidence="4">NY0173</strain>
    </source>
</reference>
<accession>A0A9K3CNR7</accession>
<dbReference type="InterPro" id="IPR035706">
    <property type="entry name" value="AAA_9"/>
</dbReference>
<dbReference type="PANTHER" id="PTHR45703:SF22">
    <property type="entry name" value="DYNEIN CYTOPLASMIC 2 HEAVY CHAIN 1"/>
    <property type="match status" value="1"/>
</dbReference>
<feature type="domain" description="CRA" evidence="3">
    <location>
        <begin position="3826"/>
        <end position="3922"/>
    </location>
</feature>
<comment type="caution">
    <text evidence="4">The sequence shown here is derived from an EMBL/GenBank/DDBJ whole genome shotgun (WGS) entry which is preliminary data.</text>
</comment>
<dbReference type="InterPro" id="IPR013602">
    <property type="entry name" value="Dynein_heavy_linker"/>
</dbReference>
<dbReference type="Gene3D" id="3.40.50.300">
    <property type="entry name" value="P-loop containing nucleotide triphosphate hydrolases"/>
    <property type="match status" value="4"/>
</dbReference>
<evidence type="ECO:0000256" key="1">
    <source>
        <dbReference type="SAM" id="Coils"/>
    </source>
</evidence>
<evidence type="ECO:0000256" key="2">
    <source>
        <dbReference type="SAM" id="MobiDB-lite"/>
    </source>
</evidence>
<evidence type="ECO:0000313" key="4">
    <source>
        <dbReference type="EMBL" id="GIQ80521.1"/>
    </source>
</evidence>
<dbReference type="InterPro" id="IPR042228">
    <property type="entry name" value="Dynein_linker_3"/>
</dbReference>
<name>A0A9K3CNR7_9EUKA</name>
<dbReference type="InterPro" id="IPR042222">
    <property type="entry name" value="Dynein_2_N"/>
</dbReference>
<feature type="region of interest" description="Disordered" evidence="2">
    <location>
        <begin position="1892"/>
        <end position="1933"/>
    </location>
</feature>
<dbReference type="Proteomes" id="UP000265618">
    <property type="component" value="Unassembled WGS sequence"/>
</dbReference>
<dbReference type="Gene3D" id="6.10.140.1060">
    <property type="match status" value="1"/>
</dbReference>
<dbReference type="InterPro" id="IPR027417">
    <property type="entry name" value="P-loop_NTPase"/>
</dbReference>
<dbReference type="Gene3D" id="1.20.58.1120">
    <property type="match status" value="1"/>
</dbReference>
<keyword evidence="1" id="KW-0175">Coiled coil</keyword>
<keyword evidence="5" id="KW-1185">Reference proteome</keyword>
<dbReference type="InterPro" id="IPR035699">
    <property type="entry name" value="AAA_6"/>
</dbReference>
<dbReference type="Pfam" id="PF12775">
    <property type="entry name" value="AAA_7"/>
    <property type="match status" value="1"/>
</dbReference>
<feature type="compositionally biased region" description="Basic and acidic residues" evidence="2">
    <location>
        <begin position="1892"/>
        <end position="1907"/>
    </location>
</feature>
<sequence length="4060" mass="433421">MACNQLDRQPRLLSGLICRSLKGSIASLSGDVSLRCNALVTRLQAPLTDSAALNDMAGAVALAEAELKGEDEGEDTPLSLLASLEILNLMEETVTSLSHSGQETMVQLLKERCGTCRRAITSLDNLARDVSGKVHDGVKVILESIKQKLGADPRYPAGLLREGMDAVSQVTESVSASLCAAVAGHPLGWVYKRKDGEKALTVVTVPGWADAQESLSMLVAVADRIIELVSANRAILLGSASAASGSPPSPKTPQTKKGAEEEVFALLSSVTGLAAATFADILSQAKLARHTLSLLSKHESVSKGIREGILEQDWVSIRHRLYVVDDMLAEWGKEPVEQDSFDRREVNTLADSPCSTLCRTLSARVSADLELVSTLTPVLTLLRCDALVASHWVQICNALAIPCPASPPARLTVGDIAAAYSPAECKSMSIEVSQSHIPHLTARTKAIRSIVSVALGEREVRKVVEDVAAYINIHCNLTVTPFKLTEASVKRVGPAVKALRDMDIFSHETPPEYTVTCLPFVGGVTRVLSGLAEREAMLQSVKTSPHYATAKNEVTHYEETIGDISRVLHCITKVQRKVAYLEPVMANNALPAQTSPFYRALSVVCTALVTLVSDIEVGGERKGLEREREAPDSRHGAYPATGLLLVPPILLSDLYAHADTDGEGERDGERNVPGALELCESVLKGVERALSEYLDDKRRAFPRFYFVGDQDLLTILSAADPEAVTPHLRKLFGAVAAVTVDGTTKREIVGFSSVDGETIPLQRRIPCRANTRSEVWLPQLAQGISSSLRHSLLTGAKLPPCLPLPPGSVTRGDNGTYFLSKAGLGNASTDPNTLPGEIACLLANVLFCADIEDALVGDGGETGPDPHQECTHRLKWALTSTTKSLAALKNLPCEGDREVFHLKTRILTTTLVHHMSMCRRLIECSTPGERAYQWFREIKYRLVVPAPVASPNASGDLSLGGMDVACVCMGVSYPYFWEYQGLGARIVHSALTDKCIDACMVGMGLGYGGNPYGPAGSGKTETVKYLAGVLGRPVITFNCDAEADVGAIRRVLTGVVLLGAFGCFDEFNRLSERTLHLLANDIKAIQSSIRGGGESTLSLGGRAVHVTRGAAVFVTLNPASREYRGRSQLPDNVKQLLRPVHMARADIDTIAHVALLADGFKTSSHLSTKAMLVCSISGRSLTQSSFVDWGMRGLQTVLKQAAGMLPGAVLSLKKSYKSKPSKEQYSKDVTICEQAVLVQAFRSAVHPRISALDAPVFEGVLRDVFDKNAFVAPPLPSVELKLRHAVEEVMGSLGGVTPEQTDLCLSLYRSLSSKIGVALVGEGRCGKTRVRQALAKAVQSICGLVIRIVEVCPKAVDRRALLGYTDKGEWHDGILTRESRVAAGQAQGVWTWIVCDGDVDPEWVEALNSALDDNHLLTLASGERVRFPQTEDYVSAYMKQHLTTAPVSFLFETDSLQHASPATISRLAVVTVPPLHDKMTRRIRQPVFARGRLWVPPGSTLPVAMGDNGPEPKDKTCALSPNTCPLPSLSGAVPTLRMLLDAGVSTVLSGPRGSGKATLVRQTVSSMQDTIYVEHTCCVDTDASTLVTMLTNSLSKGSAPDGRVVLSPPKGQRLVVYLRDADLPRRDTYGHTPLHCVIRSVVEKGEVGVVAEGEGGDVSVARVSGVVFVLSVRGGDEGGRQPIRSRLASLCATVSLPRLNSSEMVAVTRHRLLRSVAKHPMFSGVKDLKGTLQMLATAMVQTCQLLTKALGKLIDHVTSQLARDPSRGDVSVHLLHSAVPDVYTLIRWVDRLSLFAPEVSQGKGASKVVSVPDAFVHSGLGVLSASMQLGAARGLTVKALAKVTAKHGLSSPYLAALAKSSGNAYSDAMIPLGDSNVVLGVVQQSWLDALRGRGGRDHDRSMRRELSDPFGSPTMRREDSSETPLDTKDTTTPEGGRLCVIPMSVYASTLASAVGHANTLYSPLHTPLVQPFLSQAAWCDTALEGSKVFAVAGVASGPHLRHCVTSLYAARGCTVVQPPAGPTAVASTLTQALSSISDALAEASESEREDDSPLRETVILLSPAVLSSAADTWLGCLSSLLDNPSNISSLVSPYEISRLLKGMVEREGGAGGEAERERARERLFETFGQTVRYAIEMDTRQCALLASYPAVERHLSMVAIPVSDAEWSRGAGSSEVLEALTPAAPVPSSVMSPSTRATPAVTSSAETLAVFGDMVQTLRDKHANGGLSDVQSPFLEGQTVLYAYSAATKLVESKKDSLAAESSTLGKGLRQLKQCESTISHMRKGLSVERGKLSTAQRDATEALTNIQQAMQDVSVKQAEAKALRTTLDADTVAIETRRAEADRDYSQVKPMLEKAKLAVSQIPPRALQEVRGFSSPPHLVQVVLGAVLRLCGQKDLSWTGMRAFLAKSGFQKRLMELNIKTVHPKVIHAVKGIIQNSPEAFNEDRIRSVSKAAAPLSGWVSANIAYHGAYLKIAPLENELKQLTVSLESAQERLARVDSDLASMEKKTESLKREFEEKTQLAVTLEADLAKTEQRLGRGSALLQSLSTERVRWGDRLAATGKVLSALPQLSCAYGLAMVCAKGEVGRDSVYAALGVARSDVSELLLGDSVSDVSAGARESIALINLLFGTKAVESDDDDEVDDSAASTESSLPPPRAFFVVDPLSTAAATIACTLPNDTDTVPASSQSLVSAMHVATRFGRTLCVTGVAHPLPPVIASYLAASLEREEGGGSVGCVLAPGRPTAAIHPGFRLFLFGTSPLPASTPLPMTIPISFVPTCDSVASVYVNRCLSVWDAKVLADDLALERQTLSMRGEMRGIERQLLSVLNEADGDIIDNETVYNTLTAAKDKGLKIEAARQQVQKSRHRIQVKRVQLQPLGSACGRAVQVLSQLSSLDPLYTSGEWLVTTLFDSVLAASPVPGAEDDLSASAHALSAALYKAMHGALFHSVRACDRPTLNTLLLGGLSPERCPSSLLRWLGGVRVDIGEMASSMGISIPTCLQAADAETTLSLMACLSSTERQALTEYSGRTLSPDSLSATFGDSLSPLALAAVHTLLRPTELATALLSHCAASIRVPVSPALSVPTLVSLSSAQRPVLFVGTPPTDAIVAHASTHKIPVTDVLAEGDGQGVVSALSSVGLETPCYILLRSMHFVPRLLQELTDRLSAFNVHPDTRVFVSVSPTAALPQALVTNCVRVVVGVEGSLTDCLSDMETCTNPESAVFTLMHSMLSLRSTLRPRGVAKTPRWQREREVIGRFMDPSSSSSSHSLAVLEGVLRDGLYVSSTEDAADAALVRVVCRLAGLSLECQENDQPLPPCVASPFAMCECLFNCASATSQALSAGVPVPDAVGAILPGEGIGVLGLDRDALLMRGKESALQLRAGLAGISVDASGGASSSNASTGGDSSSRFSIVARIASGIESTVPIVQQSIDAASSKSSDPFIAAVAGEMAHAMQCLEAAKADVTALTTAEKHLSDGRVDAVTPYLEGVLHMLNSSVVPEAWTGGMPSAPVSVQDKDRAFPVTRAPGGDPLSYLTFLQNACSALSYAISATPFDLTHIARPALFVSACRRWASRQCGAPVDRITPVLVTSDVVDQNRSLYGKMPSLRVKGGCVMLQGAAWSGVELELLDGEAAKERGSVSRALPDLTLVFRPSPPASAPSYPKSELYPAHIEAEPGCVLIPLYVGTDREYPVSGMPYVSVPVTDRILGMYTYTNVSVCRKRVAGMVGHSSVLPDQCPLEPSHALDEVIARYLLRSFLLGPADTLTKEAHLSISPKYRSLFNTLAGLFDSLSANDPNPTLTWLREIGQANGPAAFAIEQHYYLRTLMERDMPKALAFARDRLAPFAPMFPDRVAELSGLLLYVGNSDLPPAKYRSILATDPLESAVCALRALAIHRLKLSPESSLSQLLRAGYSALPSLESVWPILNDVSGPCPCDVARPREYHQAFVCPVTSEVIHAPGSAVALNCGHVVSEAAFRHMSEGVSYRRVCAYCPKELIQSECTTFTLPVVDMHTSTYPVPSDHTCATHQCECQGDTQMDNTEREERGVAGETGQMAVEVSEDIR</sequence>
<protein>
    <submittedName>
        <fullName evidence="4">Dynein heavy chain</fullName>
    </submittedName>
</protein>
<gene>
    <name evidence="4" type="ORF">KIPB_001332</name>
</gene>
<dbReference type="Pfam" id="PF10607">
    <property type="entry name" value="CTLH"/>
    <property type="match status" value="1"/>
</dbReference>
<evidence type="ECO:0000259" key="3">
    <source>
        <dbReference type="SMART" id="SM00757"/>
    </source>
</evidence>
<dbReference type="Pfam" id="PF12781">
    <property type="entry name" value="AAA_9"/>
    <property type="match status" value="1"/>
</dbReference>
<dbReference type="Gene3D" id="3.20.180.20">
    <property type="entry name" value="Dynein heavy chain, N-terminal domain 2"/>
    <property type="match status" value="1"/>
</dbReference>
<dbReference type="InterPro" id="IPR013144">
    <property type="entry name" value="CRA_dom"/>
</dbReference>
<dbReference type="Pfam" id="PF12777">
    <property type="entry name" value="MT"/>
    <property type="match status" value="1"/>
</dbReference>
<dbReference type="InterPro" id="IPR026983">
    <property type="entry name" value="DHC"/>
</dbReference>
<dbReference type="InterPro" id="IPR024964">
    <property type="entry name" value="CTLH/CRA"/>
</dbReference>
<organism evidence="4 5">
    <name type="scientific">Kipferlia bialata</name>
    <dbReference type="NCBI Taxonomy" id="797122"/>
    <lineage>
        <taxon>Eukaryota</taxon>
        <taxon>Metamonada</taxon>
        <taxon>Carpediemonas-like organisms</taxon>
        <taxon>Kipferlia</taxon>
    </lineage>
</organism>
<dbReference type="Gene3D" id="1.20.140.100">
    <property type="entry name" value="Dynein heavy chain, N-terminal domain 2"/>
    <property type="match status" value="1"/>
</dbReference>
<dbReference type="InterPro" id="IPR024743">
    <property type="entry name" value="Dynein_HC_stalk"/>
</dbReference>
<feature type="compositionally biased region" description="Basic and acidic residues" evidence="2">
    <location>
        <begin position="1915"/>
        <end position="1931"/>
    </location>
</feature>
<dbReference type="GO" id="GO:0051959">
    <property type="term" value="F:dynein light intermediate chain binding"/>
    <property type="evidence" value="ECO:0007669"/>
    <property type="project" value="InterPro"/>
</dbReference>
<dbReference type="GO" id="GO:0007018">
    <property type="term" value="P:microtubule-based movement"/>
    <property type="evidence" value="ECO:0007669"/>
    <property type="project" value="InterPro"/>
</dbReference>